<evidence type="ECO:0000256" key="7">
    <source>
        <dbReference type="ARBA" id="ARBA00022729"/>
    </source>
</evidence>
<dbReference type="OrthoDB" id="6509975at2759"/>
<evidence type="ECO:0000256" key="2">
    <source>
        <dbReference type="ARBA" id="ARBA00008422"/>
    </source>
</evidence>
<proteinExistence type="inferred from homology"/>
<feature type="signal peptide" evidence="17">
    <location>
        <begin position="1"/>
        <end position="18"/>
    </location>
</feature>
<dbReference type="InterPro" id="IPR033379">
    <property type="entry name" value="Acid_Pase_AS"/>
</dbReference>
<dbReference type="PIRSF" id="PIRSF000894">
    <property type="entry name" value="Acid_phosphatase"/>
    <property type="match status" value="1"/>
</dbReference>
<dbReference type="PANTHER" id="PTHR20963">
    <property type="entry name" value="MULTIPLE INOSITOL POLYPHOSPHATE PHOSPHATASE-RELATED"/>
    <property type="match status" value="1"/>
</dbReference>
<evidence type="ECO:0000256" key="1">
    <source>
        <dbReference type="ARBA" id="ARBA00004236"/>
    </source>
</evidence>
<feature type="disulfide bond" evidence="16">
    <location>
        <begin position="56"/>
        <end position="383"/>
    </location>
</feature>
<keyword evidence="9" id="KW-0472">Membrane</keyword>
<keyword evidence="10" id="KW-0325">Glycoprotein</keyword>
<dbReference type="PANTHER" id="PTHR20963:SF8">
    <property type="entry name" value="MULTIPLE INOSITOL POLYPHOSPHATE PHOSPHATASE 1"/>
    <property type="match status" value="1"/>
</dbReference>
<dbReference type="GO" id="GO:0005886">
    <property type="term" value="C:plasma membrane"/>
    <property type="evidence" value="ECO:0007669"/>
    <property type="project" value="UniProtKB-SubCell"/>
</dbReference>
<evidence type="ECO:0000256" key="9">
    <source>
        <dbReference type="ARBA" id="ARBA00023136"/>
    </source>
</evidence>
<comment type="similarity">
    <text evidence="2">Belongs to the histidine acid phosphatase family. MINPP1 subfamily.</text>
</comment>
<evidence type="ECO:0000256" key="4">
    <source>
        <dbReference type="ARBA" id="ARBA00013040"/>
    </source>
</evidence>
<reference evidence="18" key="1">
    <citation type="submission" date="2014-05" db="EMBL/GenBank/DDBJ databases">
        <authorList>
            <person name="Chronopoulou M."/>
        </authorList>
    </citation>
    <scope>NUCLEOTIDE SEQUENCE</scope>
    <source>
        <tissue evidence="18">Whole organism</tissue>
    </source>
</reference>
<evidence type="ECO:0000256" key="12">
    <source>
        <dbReference type="ARBA" id="ARBA00043668"/>
    </source>
</evidence>
<accession>A0A0K2SY60</accession>
<dbReference type="EC" id="3.1.3.62" evidence="4"/>
<evidence type="ECO:0000313" key="18">
    <source>
        <dbReference type="EMBL" id="CDW18435.1"/>
    </source>
</evidence>
<evidence type="ECO:0000256" key="14">
    <source>
        <dbReference type="ARBA" id="ARBA00043691"/>
    </source>
</evidence>
<comment type="catalytic activity">
    <reaction evidence="14">
        <text>1D-myo-inositol hexakisphosphate + H2O = 1D-myo-inositol 1,2,4,5,6-pentakisphosphate + phosphate</text>
        <dbReference type="Rhea" id="RHEA:16989"/>
        <dbReference type="ChEBI" id="CHEBI:15377"/>
        <dbReference type="ChEBI" id="CHEBI:43474"/>
        <dbReference type="ChEBI" id="CHEBI:57798"/>
        <dbReference type="ChEBI" id="CHEBI:58130"/>
        <dbReference type="EC" id="3.1.3.62"/>
    </reaction>
    <physiologicalReaction direction="left-to-right" evidence="14">
        <dbReference type="Rhea" id="RHEA:16990"/>
    </physiologicalReaction>
</comment>
<name>A0A0K2SY60_LEPSM</name>
<evidence type="ECO:0000256" key="3">
    <source>
        <dbReference type="ARBA" id="ARBA00012976"/>
    </source>
</evidence>
<dbReference type="InterPro" id="IPR000560">
    <property type="entry name" value="His_Pase_clade-2"/>
</dbReference>
<evidence type="ECO:0000256" key="17">
    <source>
        <dbReference type="SAM" id="SignalP"/>
    </source>
</evidence>
<dbReference type="GO" id="GO:0003993">
    <property type="term" value="F:acid phosphatase activity"/>
    <property type="evidence" value="ECO:0007669"/>
    <property type="project" value="TreeGrafter"/>
</dbReference>
<keyword evidence="6" id="KW-1003">Cell membrane</keyword>
<evidence type="ECO:0000256" key="8">
    <source>
        <dbReference type="ARBA" id="ARBA00022801"/>
    </source>
</evidence>
<dbReference type="Gene3D" id="3.40.50.1240">
    <property type="entry name" value="Phosphoglycerate mutase-like"/>
    <property type="match status" value="1"/>
</dbReference>
<dbReference type="InterPro" id="IPR029033">
    <property type="entry name" value="His_PPase_superfam"/>
</dbReference>
<keyword evidence="16" id="KW-1015">Disulfide bond</keyword>
<evidence type="ECO:0000256" key="16">
    <source>
        <dbReference type="PIRSR" id="PIRSR000894-2"/>
    </source>
</evidence>
<dbReference type="InterPro" id="IPR016274">
    <property type="entry name" value="Histidine_acid_Pase_euk"/>
</dbReference>
<evidence type="ECO:0000256" key="10">
    <source>
        <dbReference type="ARBA" id="ARBA00023180"/>
    </source>
</evidence>
<dbReference type="PROSITE" id="PS00616">
    <property type="entry name" value="HIS_ACID_PHOSPHAT_1"/>
    <property type="match status" value="1"/>
</dbReference>
<dbReference type="EMBL" id="HACA01001074">
    <property type="protein sequence ID" value="CDW18435.1"/>
    <property type="molecule type" value="Transcribed_RNA"/>
</dbReference>
<comment type="catalytic activity">
    <reaction evidence="15">
        <text>(2R)-2,3-bisphosphoglycerate + H2O = (2R)-2-phosphoglycerate + phosphate</text>
        <dbReference type="Rhea" id="RHEA:27381"/>
        <dbReference type="ChEBI" id="CHEBI:15377"/>
        <dbReference type="ChEBI" id="CHEBI:43474"/>
        <dbReference type="ChEBI" id="CHEBI:58248"/>
        <dbReference type="ChEBI" id="CHEBI:58289"/>
        <dbReference type="EC" id="3.1.3.80"/>
    </reaction>
    <physiologicalReaction direction="left-to-right" evidence="15">
        <dbReference type="Rhea" id="RHEA:27382"/>
    </physiologicalReaction>
</comment>
<comment type="catalytic activity">
    <reaction evidence="13">
        <text>1D-myo-inositol 1,2,4,5,6-pentakisphosphate + H2O = 1D-myo-inositol 1,2,5,6-tetrakisphosphate + phosphate</text>
        <dbReference type="Rhea" id="RHEA:77115"/>
        <dbReference type="ChEBI" id="CHEBI:15377"/>
        <dbReference type="ChEBI" id="CHEBI:43474"/>
        <dbReference type="ChEBI" id="CHEBI:57798"/>
        <dbReference type="ChEBI" id="CHEBI:195535"/>
        <dbReference type="EC" id="3.1.3.62"/>
    </reaction>
    <physiologicalReaction direction="left-to-right" evidence="13">
        <dbReference type="Rhea" id="RHEA:77116"/>
    </physiologicalReaction>
</comment>
<evidence type="ECO:0000256" key="15">
    <source>
        <dbReference type="ARBA" id="ARBA00043832"/>
    </source>
</evidence>
<dbReference type="Pfam" id="PF00328">
    <property type="entry name" value="His_Phos_2"/>
    <property type="match status" value="1"/>
</dbReference>
<evidence type="ECO:0000256" key="11">
    <source>
        <dbReference type="ARBA" id="ARBA00031642"/>
    </source>
</evidence>
<evidence type="ECO:0000256" key="13">
    <source>
        <dbReference type="ARBA" id="ARBA00043671"/>
    </source>
</evidence>
<evidence type="ECO:0000256" key="6">
    <source>
        <dbReference type="ARBA" id="ARBA00022475"/>
    </source>
</evidence>
<comment type="subcellular location">
    <subcellularLocation>
        <location evidence="1">Cell membrane</location>
    </subcellularLocation>
</comment>
<feature type="disulfide bond" evidence="16">
    <location>
        <begin position="257"/>
        <end position="272"/>
    </location>
</feature>
<organism evidence="18">
    <name type="scientific">Lepeophtheirus salmonis</name>
    <name type="common">Salmon louse</name>
    <name type="synonym">Caligus salmonis</name>
    <dbReference type="NCBI Taxonomy" id="72036"/>
    <lineage>
        <taxon>Eukaryota</taxon>
        <taxon>Metazoa</taxon>
        <taxon>Ecdysozoa</taxon>
        <taxon>Arthropoda</taxon>
        <taxon>Crustacea</taxon>
        <taxon>Multicrustacea</taxon>
        <taxon>Hexanauplia</taxon>
        <taxon>Copepoda</taxon>
        <taxon>Siphonostomatoida</taxon>
        <taxon>Caligidae</taxon>
        <taxon>Lepeophtheirus</taxon>
    </lineage>
</organism>
<evidence type="ECO:0000256" key="5">
    <source>
        <dbReference type="ARBA" id="ARBA00018097"/>
    </source>
</evidence>
<dbReference type="GO" id="GO:0034417">
    <property type="term" value="F:bisphosphoglycerate 3-phosphatase activity"/>
    <property type="evidence" value="ECO:0007669"/>
    <property type="project" value="UniProtKB-EC"/>
</dbReference>
<keyword evidence="7 17" id="KW-0732">Signal</keyword>
<protein>
    <recommendedName>
        <fullName evidence="5">Multiple inositol polyphosphate phosphatase 1</fullName>
        <ecNumber evidence="4">3.1.3.62</ecNumber>
        <ecNumber evidence="3">3.1.3.80</ecNumber>
    </recommendedName>
    <alternativeName>
        <fullName evidence="11">2,3-bisphosphoglycerate 3-phosphatase</fullName>
    </alternativeName>
</protein>
<feature type="chain" id="PRO_5005487303" description="Multiple inositol polyphosphate phosphatase 1" evidence="17">
    <location>
        <begin position="19"/>
        <end position="462"/>
    </location>
</feature>
<dbReference type="CDD" id="cd07061">
    <property type="entry name" value="HP_HAP_like"/>
    <property type="match status" value="1"/>
</dbReference>
<keyword evidence="8" id="KW-0378">Hydrolase</keyword>
<comment type="catalytic activity">
    <reaction evidence="12">
        <text>1D-myo-inositol 1,2,5,6-tetrakisphosphate + H2O = 1D-myo-inositol 1,2,6-trisphosphate + phosphate</text>
        <dbReference type="Rhea" id="RHEA:77119"/>
        <dbReference type="ChEBI" id="CHEBI:15377"/>
        <dbReference type="ChEBI" id="CHEBI:43474"/>
        <dbReference type="ChEBI" id="CHEBI:195535"/>
        <dbReference type="ChEBI" id="CHEBI:195537"/>
        <dbReference type="EC" id="3.1.3.62"/>
    </reaction>
    <physiologicalReaction direction="left-to-right" evidence="12">
        <dbReference type="Rhea" id="RHEA:77120"/>
    </physiologicalReaction>
</comment>
<dbReference type="GO" id="GO:0052745">
    <property type="term" value="F:inositol phosphate phosphatase activity"/>
    <property type="evidence" value="ECO:0007669"/>
    <property type="project" value="TreeGrafter"/>
</dbReference>
<dbReference type="AlphaFoldDB" id="A0A0K2SY60"/>
<dbReference type="EC" id="3.1.3.80" evidence="3"/>
<sequence>MLWKTPTSLIFIVHFIFAQKTPDPHVCNENPYDYFSTKTSYFAVRSTDDIRLPRGCNVNRLWILARHGTRNPGDDSIIEIAKEGPRIQKEIIKKSSQSKGKICTLDMIDFKDWKFNLTTKDESLLTDSGFREHFELARKFKEDFPHILDIPYDPKLFKFRHTNKERTMKSAEGFAKGLFPYVKNVSMEKPLDKDPLLEFEDFCDKWKQDVDDSSDKYTERKQFLEGKEMQSVLSNVRYYTGITEWTTNDTLVAYDICRFSRAWKPDDVSVWCTLFTVEDLKVLEYYEDLKYWYSNGYWKPVTTKMPCPLMKDLIETFEMKSYLKAKFYFAHRSTVLPFLGLLRLYKDDYPLKHSNYNETQNRQYKTSNIGSFSANVAFALINCPSGNDTTKKVKKVLAMHQGRRIKIPQCSSEPCDYKEFKKRYKSSVECNFDEICSNTHNSFSISKILYYFSIFNLLFETF</sequence>
<dbReference type="SUPFAM" id="SSF53254">
    <property type="entry name" value="Phosphoglycerate mutase-like"/>
    <property type="match status" value="1"/>
</dbReference>